<feature type="compositionally biased region" description="Polar residues" evidence="1">
    <location>
        <begin position="423"/>
        <end position="441"/>
    </location>
</feature>
<organism evidence="2 3">
    <name type="scientific">Streblomastix strix</name>
    <dbReference type="NCBI Taxonomy" id="222440"/>
    <lineage>
        <taxon>Eukaryota</taxon>
        <taxon>Metamonada</taxon>
        <taxon>Preaxostyla</taxon>
        <taxon>Oxymonadida</taxon>
        <taxon>Streblomastigidae</taxon>
        <taxon>Streblomastix</taxon>
    </lineage>
</organism>
<evidence type="ECO:0000256" key="1">
    <source>
        <dbReference type="SAM" id="MobiDB-lite"/>
    </source>
</evidence>
<dbReference type="AlphaFoldDB" id="A0A5J4VCN2"/>
<gene>
    <name evidence="2" type="ORF">EZS28_024156</name>
</gene>
<protein>
    <submittedName>
        <fullName evidence="2">Uncharacterized protein</fullName>
    </submittedName>
</protein>
<feature type="region of interest" description="Disordered" evidence="1">
    <location>
        <begin position="423"/>
        <end position="447"/>
    </location>
</feature>
<evidence type="ECO:0000313" key="3">
    <source>
        <dbReference type="Proteomes" id="UP000324800"/>
    </source>
</evidence>
<reference evidence="2 3" key="1">
    <citation type="submission" date="2019-03" db="EMBL/GenBank/DDBJ databases">
        <title>Single cell metagenomics reveals metabolic interactions within the superorganism composed of flagellate Streblomastix strix and complex community of Bacteroidetes bacteria on its surface.</title>
        <authorList>
            <person name="Treitli S.C."/>
            <person name="Kolisko M."/>
            <person name="Husnik F."/>
            <person name="Keeling P."/>
            <person name="Hampl V."/>
        </authorList>
    </citation>
    <scope>NUCLEOTIDE SEQUENCE [LARGE SCALE GENOMIC DNA]</scope>
    <source>
        <strain evidence="2">ST1C</strain>
    </source>
</reference>
<proteinExistence type="predicted"/>
<accession>A0A5J4VCN2</accession>
<feature type="non-terminal residue" evidence="2">
    <location>
        <position position="474"/>
    </location>
</feature>
<evidence type="ECO:0000313" key="2">
    <source>
        <dbReference type="EMBL" id="KAA6380316.1"/>
    </source>
</evidence>
<comment type="caution">
    <text evidence="2">The sequence shown here is derived from an EMBL/GenBank/DDBJ whole genome shotgun (WGS) entry which is preliminary data.</text>
</comment>
<sequence length="474" mass="53786">MALNNTSLQKESSFQKCKVGITNPQTPQIHLNNGELNQCVGNEVPLTLNQVQNKKQCVGRETPWTLPCNMNQQQCVGEIIPLTLRSNSKRKIRCKLEDQVLESMYAPQTNQSVCPANVDPEYPNFRTSLKDPTRLASTSPIGILTKSKNYQEYPTYQTYLITNNNQLPIIQQPLHNNQQILNKINPKSLPSPIQSQPKEQTGMEIQFGSSLRTSSLRDSPESINHSIIRRSLSIDQLANRCKTNSFHRNVEAHQGRHAYYERNQGVLDQQVSIFNPREKQNYPKPKKISGERTGVRTADSERIVGQDCGRSFIQLAKMDQPLLCNSKERVRQMEEDYRLLSSQSTSPFNTLHNGGHSKPQITFIAQRFDDQDRFGVRFSSYSSGHGIQTLPRIHLQLQVLPIQSYVFRGQTCPTHLSQDTSTCEQIHPRSSPNINGQVSSDTTDEDRIPGMVNRFQSGLIINDNNQTNEDEIDV</sequence>
<dbReference type="EMBL" id="SNRW01007973">
    <property type="protein sequence ID" value="KAA6380316.1"/>
    <property type="molecule type" value="Genomic_DNA"/>
</dbReference>
<name>A0A5J4VCN2_9EUKA</name>
<dbReference type="Proteomes" id="UP000324800">
    <property type="component" value="Unassembled WGS sequence"/>
</dbReference>